<proteinExistence type="predicted"/>
<comment type="caution">
    <text evidence="2">The sequence shown here is derived from an EMBL/GenBank/DDBJ whole genome shotgun (WGS) entry which is preliminary data.</text>
</comment>
<accession>A0AAD5UIW7</accession>
<keyword evidence="1" id="KW-0812">Transmembrane</keyword>
<sequence length="231" mass="25813">MATSNQSNAAQDTQADKISMKKIGGVLILPGIISSIVQKWAPLWVAYLVSSLPILYILFKTYKASGRIDVVTFPALLSIIVSVIIALVTTDRKYVNLANCAVPVILGLTFFISMFAFKENLIAIGYRQLHAGSEEWNNYCDRCWAKPHFRKSTNILCLMWGFGFLIQTALIVIVDFYVDLDYFHYINMAISIGIPALLGGITFLLVKMKRKQLKENGGDFEQPPVIVAIQQ</sequence>
<feature type="transmembrane region" description="Helical" evidence="1">
    <location>
        <begin position="155"/>
        <end position="178"/>
    </location>
</feature>
<reference evidence="2" key="1">
    <citation type="submission" date="2020-05" db="EMBL/GenBank/DDBJ databases">
        <title>Phylogenomic resolution of chytrid fungi.</title>
        <authorList>
            <person name="Stajich J.E."/>
            <person name="Amses K."/>
            <person name="Simmons R."/>
            <person name="Seto K."/>
            <person name="Myers J."/>
            <person name="Bonds A."/>
            <person name="Quandt C.A."/>
            <person name="Barry K."/>
            <person name="Liu P."/>
            <person name="Grigoriev I."/>
            <person name="Longcore J.E."/>
            <person name="James T.Y."/>
        </authorList>
    </citation>
    <scope>NUCLEOTIDE SEQUENCE</scope>
    <source>
        <strain evidence="2">PLAUS21</strain>
    </source>
</reference>
<dbReference type="NCBIfam" id="NF041646">
    <property type="entry name" value="VC0807_fam"/>
    <property type="match status" value="1"/>
</dbReference>
<dbReference type="Proteomes" id="UP001210925">
    <property type="component" value="Unassembled WGS sequence"/>
</dbReference>
<gene>
    <name evidence="2" type="ORF">HK103_003149</name>
</gene>
<feature type="transmembrane region" description="Helical" evidence="1">
    <location>
        <begin position="94"/>
        <end position="117"/>
    </location>
</feature>
<protein>
    <submittedName>
        <fullName evidence="2">Uncharacterized protein</fullName>
    </submittedName>
</protein>
<feature type="transmembrane region" description="Helical" evidence="1">
    <location>
        <begin position="71"/>
        <end position="88"/>
    </location>
</feature>
<feature type="transmembrane region" description="Helical" evidence="1">
    <location>
        <begin position="184"/>
        <end position="206"/>
    </location>
</feature>
<keyword evidence="1" id="KW-0472">Membrane</keyword>
<evidence type="ECO:0000256" key="1">
    <source>
        <dbReference type="SAM" id="Phobius"/>
    </source>
</evidence>
<keyword evidence="3" id="KW-1185">Reference proteome</keyword>
<dbReference type="AlphaFoldDB" id="A0AAD5UIW7"/>
<feature type="transmembrane region" description="Helical" evidence="1">
    <location>
        <begin position="40"/>
        <end position="59"/>
    </location>
</feature>
<name>A0AAD5UIW7_9FUNG</name>
<keyword evidence="1" id="KW-1133">Transmembrane helix</keyword>
<evidence type="ECO:0000313" key="3">
    <source>
        <dbReference type="Proteomes" id="UP001210925"/>
    </source>
</evidence>
<evidence type="ECO:0000313" key="2">
    <source>
        <dbReference type="EMBL" id="KAJ3259008.1"/>
    </source>
</evidence>
<organism evidence="2 3">
    <name type="scientific">Boothiomyces macroporosus</name>
    <dbReference type="NCBI Taxonomy" id="261099"/>
    <lineage>
        <taxon>Eukaryota</taxon>
        <taxon>Fungi</taxon>
        <taxon>Fungi incertae sedis</taxon>
        <taxon>Chytridiomycota</taxon>
        <taxon>Chytridiomycota incertae sedis</taxon>
        <taxon>Chytridiomycetes</taxon>
        <taxon>Rhizophydiales</taxon>
        <taxon>Terramycetaceae</taxon>
        <taxon>Boothiomyces</taxon>
    </lineage>
</organism>
<dbReference type="EMBL" id="JADGKB010000022">
    <property type="protein sequence ID" value="KAJ3259008.1"/>
    <property type="molecule type" value="Genomic_DNA"/>
</dbReference>